<dbReference type="GO" id="GO:0005615">
    <property type="term" value="C:extracellular space"/>
    <property type="evidence" value="ECO:0007669"/>
    <property type="project" value="UniProtKB-KW"/>
</dbReference>
<dbReference type="AlphaFoldDB" id="A0A3Q0FUK7"/>
<dbReference type="STRING" id="38654.A0A3Q0FUK7"/>
<keyword evidence="3" id="KW-0202">Cytokine</keyword>
<dbReference type="RefSeq" id="XP_025050937.1">
    <property type="nucleotide sequence ID" value="XM_025195152.1"/>
</dbReference>
<dbReference type="GO" id="GO:0007166">
    <property type="term" value="P:cell surface receptor signaling pathway"/>
    <property type="evidence" value="ECO:0007669"/>
    <property type="project" value="TreeGrafter"/>
</dbReference>
<gene>
    <name evidence="7" type="primary">CTF1</name>
</gene>
<organism evidence="6 7">
    <name type="scientific">Alligator sinensis</name>
    <name type="common">Chinese alligator</name>
    <dbReference type="NCBI Taxonomy" id="38654"/>
    <lineage>
        <taxon>Eukaryota</taxon>
        <taxon>Metazoa</taxon>
        <taxon>Chordata</taxon>
        <taxon>Craniata</taxon>
        <taxon>Vertebrata</taxon>
        <taxon>Euteleostomi</taxon>
        <taxon>Archelosauria</taxon>
        <taxon>Archosauria</taxon>
        <taxon>Crocodylia</taxon>
        <taxon>Alligatoridae</taxon>
        <taxon>Alligatorinae</taxon>
        <taxon>Alligator</taxon>
    </lineage>
</organism>
<comment type="subcellular location">
    <subcellularLocation>
        <location evidence="1">Secreted</location>
    </subcellularLocation>
</comment>
<dbReference type="InterPro" id="IPR010681">
    <property type="entry name" value="PRF/CT"/>
</dbReference>
<proteinExistence type="inferred from homology"/>
<dbReference type="PANTHER" id="PTHR21353">
    <property type="match status" value="1"/>
</dbReference>
<feature type="signal peptide" evidence="5">
    <location>
        <begin position="1"/>
        <end position="40"/>
    </location>
</feature>
<dbReference type="CTD" id="1489"/>
<protein>
    <submittedName>
        <fullName evidence="7">Cardiotrophin-1</fullName>
    </submittedName>
</protein>
<evidence type="ECO:0000313" key="6">
    <source>
        <dbReference type="Proteomes" id="UP000189705"/>
    </source>
</evidence>
<dbReference type="InParanoid" id="A0A3Q0FUK7"/>
<accession>A0A3Q0FUK7</accession>
<evidence type="ECO:0000256" key="3">
    <source>
        <dbReference type="ARBA" id="ARBA00022514"/>
    </source>
</evidence>
<keyword evidence="4" id="KW-0964">Secreted</keyword>
<evidence type="ECO:0000256" key="1">
    <source>
        <dbReference type="ARBA" id="ARBA00004613"/>
    </source>
</evidence>
<sequence length="221" mass="23417">MPGFLREGMGSWMPSPPHPLRLPHAAGTLLLCLVLAQAAADPTANAIAQAYSLARLLQADATDLLQAYLSAQGPPFSTPGFAVPALGWAGVPGAALPFPSWRGLGDGERLRGNQVAYTAYEAFLAVVADDQAQLHPGRPQLLARLAQARVRVRGLRASLDTVMAALGVVPGTGPPPVAVVTANQASAFERKCRGYVVCREYQAWLGRTVRDLTLLRAKYLA</sequence>
<dbReference type="KEGG" id="asn:102387995"/>
<evidence type="ECO:0000256" key="5">
    <source>
        <dbReference type="SAM" id="SignalP"/>
    </source>
</evidence>
<dbReference type="Pfam" id="PF06875">
    <property type="entry name" value="PRF"/>
    <property type="match status" value="1"/>
</dbReference>
<reference evidence="7" key="1">
    <citation type="submission" date="2025-08" db="UniProtKB">
        <authorList>
            <consortium name="RefSeq"/>
        </authorList>
    </citation>
    <scope>IDENTIFICATION</scope>
</reference>
<evidence type="ECO:0000313" key="7">
    <source>
        <dbReference type="RefSeq" id="XP_025050937.1"/>
    </source>
</evidence>
<dbReference type="GO" id="GO:0005125">
    <property type="term" value="F:cytokine activity"/>
    <property type="evidence" value="ECO:0007669"/>
    <property type="project" value="UniProtKB-KW"/>
</dbReference>
<evidence type="ECO:0000256" key="4">
    <source>
        <dbReference type="ARBA" id="ARBA00022525"/>
    </source>
</evidence>
<evidence type="ECO:0000256" key="2">
    <source>
        <dbReference type="ARBA" id="ARBA00007432"/>
    </source>
</evidence>
<feature type="chain" id="PRO_5018149978" evidence="5">
    <location>
        <begin position="41"/>
        <end position="221"/>
    </location>
</feature>
<dbReference type="Gene3D" id="1.20.1250.10">
    <property type="match status" value="1"/>
</dbReference>
<comment type="similarity">
    <text evidence="2">Belongs to the IL-6 superfamily.</text>
</comment>
<dbReference type="GeneID" id="102387995"/>
<name>A0A3Q0FUK7_ALLSI</name>
<keyword evidence="5" id="KW-0732">Signal</keyword>
<dbReference type="Proteomes" id="UP000189705">
    <property type="component" value="Unplaced"/>
</dbReference>
<keyword evidence="6" id="KW-1185">Reference proteome</keyword>
<dbReference type="PANTHER" id="PTHR21353:SF8">
    <property type="entry name" value="CARDIOTROPHIN-2"/>
    <property type="match status" value="1"/>
</dbReference>
<dbReference type="InterPro" id="IPR009079">
    <property type="entry name" value="4_helix_cytokine-like_core"/>
</dbReference>
<dbReference type="SUPFAM" id="SSF47266">
    <property type="entry name" value="4-helical cytokines"/>
    <property type="match status" value="1"/>
</dbReference>